<dbReference type="PANTHER" id="PTHR48011">
    <property type="entry name" value="CCR4-NOT TRANSCRIPTIONAL COMPLEX SUBUNIT CAF120-RELATED"/>
    <property type="match status" value="1"/>
</dbReference>
<feature type="domain" description="Protein kinase" evidence="7">
    <location>
        <begin position="18"/>
        <end position="293"/>
    </location>
</feature>
<dbReference type="InterPro" id="IPR008271">
    <property type="entry name" value="Ser/Thr_kinase_AS"/>
</dbReference>
<reference evidence="8" key="2">
    <citation type="submission" date="2023-05" db="EMBL/GenBank/DDBJ databases">
        <authorList>
            <person name="Schelkunov M.I."/>
        </authorList>
    </citation>
    <scope>NUCLEOTIDE SEQUENCE</scope>
    <source>
        <strain evidence="8">Hsosn_3</strain>
        <tissue evidence="8">Leaf</tissue>
    </source>
</reference>
<accession>A0AAD8M8W5</accession>
<dbReference type="PROSITE" id="PS00107">
    <property type="entry name" value="PROTEIN_KINASE_ATP"/>
    <property type="match status" value="1"/>
</dbReference>
<dbReference type="Proteomes" id="UP001237642">
    <property type="component" value="Unassembled WGS sequence"/>
</dbReference>
<dbReference type="GO" id="GO:0005524">
    <property type="term" value="F:ATP binding"/>
    <property type="evidence" value="ECO:0007669"/>
    <property type="project" value="UniProtKB-UniRule"/>
</dbReference>
<keyword evidence="4 5" id="KW-0067">ATP-binding</keyword>
<dbReference type="PANTHER" id="PTHR48011:SF56">
    <property type="entry name" value="PROTEIN KINASE DOMAIN-CONTAINING PROTEIN"/>
    <property type="match status" value="1"/>
</dbReference>
<name>A0AAD8M8W5_9APIA</name>
<dbReference type="EMBL" id="JAUIZM010000009">
    <property type="protein sequence ID" value="KAK1363962.1"/>
    <property type="molecule type" value="Genomic_DNA"/>
</dbReference>
<evidence type="ECO:0000256" key="3">
    <source>
        <dbReference type="ARBA" id="ARBA00022777"/>
    </source>
</evidence>
<reference evidence="8" key="1">
    <citation type="submission" date="2023-02" db="EMBL/GenBank/DDBJ databases">
        <title>Genome of toxic invasive species Heracleum sosnowskyi carries increased number of genes despite the absence of recent whole-genome duplications.</title>
        <authorList>
            <person name="Schelkunov M."/>
            <person name="Shtratnikova V."/>
            <person name="Makarenko M."/>
            <person name="Klepikova A."/>
            <person name="Omelchenko D."/>
            <person name="Novikova G."/>
            <person name="Obukhova E."/>
            <person name="Bogdanov V."/>
            <person name="Penin A."/>
            <person name="Logacheva M."/>
        </authorList>
    </citation>
    <scope>NUCLEOTIDE SEQUENCE</scope>
    <source>
        <strain evidence="8">Hsosn_3</strain>
        <tissue evidence="8">Leaf</tissue>
    </source>
</reference>
<evidence type="ECO:0000313" key="9">
    <source>
        <dbReference type="Proteomes" id="UP001237642"/>
    </source>
</evidence>
<comment type="caution">
    <text evidence="8">The sequence shown here is derived from an EMBL/GenBank/DDBJ whole genome shotgun (WGS) entry which is preliminary data.</text>
</comment>
<evidence type="ECO:0000313" key="8">
    <source>
        <dbReference type="EMBL" id="KAK1363962.1"/>
    </source>
</evidence>
<dbReference type="CDD" id="cd06606">
    <property type="entry name" value="STKc_MAPKKK"/>
    <property type="match status" value="1"/>
</dbReference>
<sequence length="496" mass="55057">MDEHKGGVENKYGNGVAWLRGPMIGKGSFGSVFVANLKRPRSKFRCFPCVMAVKSAEVSISGSIQKEKEVLSNVGRCDYVIRCFGEETTIGDKGEMVYNLLLEYGSGGTLADFIRKSGFKGLVESDVRRFTRGMLRGVFDIHEAGYVHCDLKPENVLLVSNGKGGTGEFRVKIGDLGLAKRDKQSKKRKLSPYWRGTPMYLAPEAVTDCVQGFPSDIWAIGCIVLEMLTGKHPWGGMEDCNADELLVKIADRHELPKIPEDVSIEARNFLKGCFVRNPMYRLTAEMLLNHPFLEGLIEDDQDEESEEVSDVNTGSSLLLLSDFDDELDYSSLSDDCSFVSEDEDDSYWSEEEVDGEMVAEEEILEVKLSRDNTSSSISSEYSNVIKTSVQGPSNVRHQHTVTFTIPAATVGKLVDSSMMPLDIMMVLCVFTCQGNKVSAEDPTINHPSMHEGLTAVLKYLKCNPGRCSFSFKSIRKKPLPKEACRFLCESPNSFPV</sequence>
<gene>
    <name evidence="8" type="ORF">POM88_039523</name>
</gene>
<dbReference type="Gene3D" id="1.10.510.10">
    <property type="entry name" value="Transferase(Phosphotransferase) domain 1"/>
    <property type="match status" value="1"/>
</dbReference>
<dbReference type="PROSITE" id="PS00108">
    <property type="entry name" value="PROTEIN_KINASE_ST"/>
    <property type="match status" value="1"/>
</dbReference>
<dbReference type="GO" id="GO:0007165">
    <property type="term" value="P:signal transduction"/>
    <property type="evidence" value="ECO:0007669"/>
    <property type="project" value="TreeGrafter"/>
</dbReference>
<keyword evidence="6" id="KW-0723">Serine/threonine-protein kinase</keyword>
<evidence type="ECO:0000256" key="4">
    <source>
        <dbReference type="ARBA" id="ARBA00022840"/>
    </source>
</evidence>
<keyword evidence="9" id="KW-1185">Reference proteome</keyword>
<keyword evidence="1" id="KW-0808">Transferase</keyword>
<dbReference type="InterPro" id="IPR011009">
    <property type="entry name" value="Kinase-like_dom_sf"/>
</dbReference>
<organism evidence="8 9">
    <name type="scientific">Heracleum sosnowskyi</name>
    <dbReference type="NCBI Taxonomy" id="360622"/>
    <lineage>
        <taxon>Eukaryota</taxon>
        <taxon>Viridiplantae</taxon>
        <taxon>Streptophyta</taxon>
        <taxon>Embryophyta</taxon>
        <taxon>Tracheophyta</taxon>
        <taxon>Spermatophyta</taxon>
        <taxon>Magnoliopsida</taxon>
        <taxon>eudicotyledons</taxon>
        <taxon>Gunneridae</taxon>
        <taxon>Pentapetalae</taxon>
        <taxon>asterids</taxon>
        <taxon>campanulids</taxon>
        <taxon>Apiales</taxon>
        <taxon>Apiaceae</taxon>
        <taxon>Apioideae</taxon>
        <taxon>apioid superclade</taxon>
        <taxon>Tordylieae</taxon>
        <taxon>Tordyliinae</taxon>
        <taxon>Heracleum</taxon>
    </lineage>
</organism>
<comment type="similarity">
    <text evidence="6">Belongs to the protein kinase superfamily.</text>
</comment>
<evidence type="ECO:0000256" key="2">
    <source>
        <dbReference type="ARBA" id="ARBA00022741"/>
    </source>
</evidence>
<evidence type="ECO:0000256" key="5">
    <source>
        <dbReference type="PROSITE-ProRule" id="PRU10141"/>
    </source>
</evidence>
<dbReference type="SMART" id="SM00220">
    <property type="entry name" value="S_TKc"/>
    <property type="match status" value="1"/>
</dbReference>
<dbReference type="AlphaFoldDB" id="A0AAD8M8W5"/>
<dbReference type="Pfam" id="PF00069">
    <property type="entry name" value="Pkinase"/>
    <property type="match status" value="1"/>
</dbReference>
<evidence type="ECO:0000256" key="6">
    <source>
        <dbReference type="RuleBase" id="RU000304"/>
    </source>
</evidence>
<keyword evidence="3 8" id="KW-0418">Kinase</keyword>
<dbReference type="InterPro" id="IPR017441">
    <property type="entry name" value="Protein_kinase_ATP_BS"/>
</dbReference>
<dbReference type="GO" id="GO:0004674">
    <property type="term" value="F:protein serine/threonine kinase activity"/>
    <property type="evidence" value="ECO:0007669"/>
    <property type="project" value="UniProtKB-KW"/>
</dbReference>
<protein>
    <submittedName>
        <fullName evidence="8">Mitogen-activated protein kinase kinase kinase anp1</fullName>
    </submittedName>
</protein>
<dbReference type="SUPFAM" id="SSF56112">
    <property type="entry name" value="Protein kinase-like (PK-like)"/>
    <property type="match status" value="1"/>
</dbReference>
<dbReference type="InterPro" id="IPR000719">
    <property type="entry name" value="Prot_kinase_dom"/>
</dbReference>
<dbReference type="PROSITE" id="PS50011">
    <property type="entry name" value="PROTEIN_KINASE_DOM"/>
    <property type="match status" value="1"/>
</dbReference>
<evidence type="ECO:0000259" key="7">
    <source>
        <dbReference type="PROSITE" id="PS50011"/>
    </source>
</evidence>
<feature type="binding site" evidence="5">
    <location>
        <position position="54"/>
    </location>
    <ligand>
        <name>ATP</name>
        <dbReference type="ChEBI" id="CHEBI:30616"/>
    </ligand>
</feature>
<proteinExistence type="inferred from homology"/>
<evidence type="ECO:0000256" key="1">
    <source>
        <dbReference type="ARBA" id="ARBA00022679"/>
    </source>
</evidence>
<keyword evidence="2 5" id="KW-0547">Nucleotide-binding</keyword>
<dbReference type="InterPro" id="IPR052751">
    <property type="entry name" value="Plant_MAPKKK"/>
</dbReference>